<feature type="compositionally biased region" description="Polar residues" evidence="1">
    <location>
        <begin position="357"/>
        <end position="374"/>
    </location>
</feature>
<organism evidence="4 5">
    <name type="scientific">Xylaria hypoxylon</name>
    <dbReference type="NCBI Taxonomy" id="37992"/>
    <lineage>
        <taxon>Eukaryota</taxon>
        <taxon>Fungi</taxon>
        <taxon>Dikarya</taxon>
        <taxon>Ascomycota</taxon>
        <taxon>Pezizomycotina</taxon>
        <taxon>Sordariomycetes</taxon>
        <taxon>Xylariomycetidae</taxon>
        <taxon>Xylariales</taxon>
        <taxon>Xylariaceae</taxon>
        <taxon>Xylaria</taxon>
    </lineage>
</organism>
<feature type="compositionally biased region" description="Polar residues" evidence="1">
    <location>
        <begin position="328"/>
        <end position="347"/>
    </location>
</feature>
<feature type="signal peptide" evidence="3">
    <location>
        <begin position="1"/>
        <end position="20"/>
    </location>
</feature>
<dbReference type="Proteomes" id="UP000297716">
    <property type="component" value="Unassembled WGS sequence"/>
</dbReference>
<comment type="caution">
    <text evidence="4">The sequence shown here is derived from an EMBL/GenBank/DDBJ whole genome shotgun (WGS) entry which is preliminary data.</text>
</comment>
<evidence type="ECO:0000256" key="2">
    <source>
        <dbReference type="SAM" id="Phobius"/>
    </source>
</evidence>
<keyword evidence="2" id="KW-0812">Transmembrane</keyword>
<protein>
    <recommendedName>
        <fullName evidence="6">Exo-alpha-sialidase / neuraminidase</fullName>
    </recommendedName>
</protein>
<evidence type="ECO:0000313" key="4">
    <source>
        <dbReference type="EMBL" id="TGJ80908.1"/>
    </source>
</evidence>
<evidence type="ECO:0008006" key="6">
    <source>
        <dbReference type="Google" id="ProtNLM"/>
    </source>
</evidence>
<feature type="compositionally biased region" description="Polar residues" evidence="1">
    <location>
        <begin position="297"/>
        <end position="310"/>
    </location>
</feature>
<feature type="compositionally biased region" description="Polar residues" evidence="1">
    <location>
        <begin position="449"/>
        <end position="458"/>
    </location>
</feature>
<gene>
    <name evidence="4" type="ORF">E0Z10_g7860</name>
</gene>
<feature type="compositionally biased region" description="Pro residues" evidence="1">
    <location>
        <begin position="398"/>
        <end position="408"/>
    </location>
</feature>
<feature type="region of interest" description="Disordered" evidence="1">
    <location>
        <begin position="357"/>
        <end position="376"/>
    </location>
</feature>
<feature type="chain" id="PRO_5021272360" description="Exo-alpha-sialidase / neuraminidase" evidence="3">
    <location>
        <begin position="21"/>
        <end position="572"/>
    </location>
</feature>
<feature type="transmembrane region" description="Helical" evidence="2">
    <location>
        <begin position="234"/>
        <end position="256"/>
    </location>
</feature>
<sequence>MTPFVILLLLSISFLPDGTALQVTPGSTCAAFCLDNPESDPLSPGSSNTTPGDITCTDDSFDNSAKGIKFKNCLDCLQKSNVTSDTESDVSWFLYNIRYSVDVCLFGFPNASSEVLSSPCTINWACQPLKKALEAGSLDATRDQFEYCAADGNFSSSNNVDDCIQCFASSPNQGHLSNFMTALKAGCEQKPAPGELIGLSSSLFTGSSVNITTPPSEILSNNKDTGFGITSTGAIVGISLGAGLLFFGGLALFWVYRRRQKRLYTGTFGPHDDPRTGNRSITPPFGSGLSANEKRAISQTSDYDPRTQNSYTNNAEYYSMLGKGIQSNRPHYTVGPNNLRSNPQSVLPTHPAYLPQTHSRQASRESSPPRSIKTNKPDSYALQAYLSAAEDAGGVSLLPPPPPGPPPAAVVGDPSRFRGPLPNQYPSYTRDSSMDSRGPSPDRRPLLKSTLQSTAGTSNPPPLPPPPARAAKVPFIAFPSVSRIRIPKKYTPPTIAVQDATPIDDRFESGSNSKTQHVADISIGLDITNPIVPNEPGLNESQWGRRKQPPPPLVIGKTGADRHELPWPMAED</sequence>
<keyword evidence="2" id="KW-1133">Transmembrane helix</keyword>
<evidence type="ECO:0000256" key="1">
    <source>
        <dbReference type="SAM" id="MobiDB-lite"/>
    </source>
</evidence>
<dbReference type="AlphaFoldDB" id="A0A4Z0YLB5"/>
<evidence type="ECO:0000313" key="5">
    <source>
        <dbReference type="Proteomes" id="UP000297716"/>
    </source>
</evidence>
<feature type="region of interest" description="Disordered" evidence="1">
    <location>
        <begin position="328"/>
        <end position="352"/>
    </location>
</feature>
<feature type="region of interest" description="Disordered" evidence="1">
    <location>
        <begin position="527"/>
        <end position="572"/>
    </location>
</feature>
<feature type="region of interest" description="Disordered" evidence="1">
    <location>
        <begin position="267"/>
        <end position="310"/>
    </location>
</feature>
<evidence type="ECO:0000256" key="3">
    <source>
        <dbReference type="SAM" id="SignalP"/>
    </source>
</evidence>
<keyword evidence="5" id="KW-1185">Reference proteome</keyword>
<accession>A0A4Z0YLB5</accession>
<reference evidence="4 5" key="1">
    <citation type="submission" date="2019-03" db="EMBL/GenBank/DDBJ databases">
        <title>Draft genome sequence of Xylaria hypoxylon DSM 108379, a ubiquitous saprotrophic-parasitic fungi on hardwood.</title>
        <authorList>
            <person name="Buettner E."/>
            <person name="Leonhardt S."/>
            <person name="Gebauer A.M."/>
            <person name="Liers C."/>
            <person name="Hofrichter M."/>
            <person name="Kellner H."/>
        </authorList>
    </citation>
    <scope>NUCLEOTIDE SEQUENCE [LARGE SCALE GENOMIC DNA]</scope>
    <source>
        <strain evidence="4 5">DSM 108379</strain>
    </source>
</reference>
<proteinExistence type="predicted"/>
<feature type="region of interest" description="Disordered" evidence="1">
    <location>
        <begin position="393"/>
        <end position="466"/>
    </location>
</feature>
<keyword evidence="3" id="KW-0732">Signal</keyword>
<keyword evidence="2" id="KW-0472">Membrane</keyword>
<dbReference type="OrthoDB" id="5426678at2759"/>
<name>A0A4Z0YLB5_9PEZI</name>
<dbReference type="EMBL" id="SKBN01000195">
    <property type="protein sequence ID" value="TGJ80908.1"/>
    <property type="molecule type" value="Genomic_DNA"/>
</dbReference>